<accession>A0ABS3MVN6</accession>
<dbReference type="SUPFAM" id="SSF53254">
    <property type="entry name" value="Phosphoglycerate mutase-like"/>
    <property type="match status" value="1"/>
</dbReference>
<gene>
    <name evidence="1" type="ORF">J4P68_40035</name>
</gene>
<sequence length="197" mass="21224">MVARRTGTIRLHLLCSASTCSRNAVAFASDGSLDSSVREGLSKLPGHLSFFNAVLRSPSLCAGQTAEMLGLEAAVLPQLRDCDFGSWIGLSLEEVRLKAPEGLAVWLRDPRAAPHGGESFVDVVRRVGQWMDGLSSNPRSILVISHTSVIRAAIVHALGVGPDSFRHIDIAPLTRAELSAFGERWTFSALVPLKDVR</sequence>
<keyword evidence="2" id="KW-1185">Reference proteome</keyword>
<proteinExistence type="predicted"/>
<reference evidence="1" key="1">
    <citation type="journal article" date="2021" name="Int. J. Syst. Evol. Microbiol.">
        <title>Bradyrhizobium septentrionale sp. nov. (sv. septentrionale) and Bradyrhizobium quebecense sp. nov. (sv. septentrionale) associated with legumes native to Canada possess rearranged symbiosis genes and numerous insertion sequences.</title>
        <authorList>
            <person name="Bromfield E.S.P."/>
            <person name="Cloutier S."/>
        </authorList>
    </citation>
    <scope>NUCLEOTIDE SEQUENCE</scope>
    <source>
        <strain evidence="1">12S5</strain>
    </source>
</reference>
<dbReference type="RefSeq" id="WP_207841029.1">
    <property type="nucleotide sequence ID" value="NZ_CP088283.1"/>
</dbReference>
<evidence type="ECO:0000313" key="2">
    <source>
        <dbReference type="Proteomes" id="UP000692816"/>
    </source>
</evidence>
<dbReference type="Proteomes" id="UP000692816">
    <property type="component" value="Unassembled WGS sequence"/>
</dbReference>
<protein>
    <submittedName>
        <fullName evidence="1">Histidine phosphatase family protein</fullName>
    </submittedName>
</protein>
<evidence type="ECO:0000313" key="1">
    <source>
        <dbReference type="EMBL" id="MBO1435461.1"/>
    </source>
</evidence>
<comment type="caution">
    <text evidence="1">The sequence shown here is derived from an EMBL/GenBank/DDBJ whole genome shotgun (WGS) entry which is preliminary data.</text>
</comment>
<organism evidence="1 2">
    <name type="scientific">Bradyrhizobium quebecense</name>
    <dbReference type="NCBI Taxonomy" id="2748629"/>
    <lineage>
        <taxon>Bacteria</taxon>
        <taxon>Pseudomonadati</taxon>
        <taxon>Pseudomonadota</taxon>
        <taxon>Alphaproteobacteria</taxon>
        <taxon>Hyphomicrobiales</taxon>
        <taxon>Nitrobacteraceae</taxon>
        <taxon>Bradyrhizobium</taxon>
    </lineage>
</organism>
<dbReference type="InterPro" id="IPR013078">
    <property type="entry name" value="His_Pase_superF_clade-1"/>
</dbReference>
<dbReference type="InterPro" id="IPR029033">
    <property type="entry name" value="His_PPase_superfam"/>
</dbReference>
<dbReference type="Pfam" id="PF00300">
    <property type="entry name" value="His_Phos_1"/>
    <property type="match status" value="1"/>
</dbReference>
<dbReference type="EMBL" id="JAGEPA010000002">
    <property type="protein sequence ID" value="MBO1435461.1"/>
    <property type="molecule type" value="Genomic_DNA"/>
</dbReference>
<dbReference type="Gene3D" id="3.40.50.1240">
    <property type="entry name" value="Phosphoglycerate mutase-like"/>
    <property type="match status" value="1"/>
</dbReference>
<name>A0ABS3MVN6_9BRAD</name>